<organism evidence="2 3">
    <name type="scientific">Prosthecochloris aestuarii (strain DSM 271 / SK 413)</name>
    <dbReference type="NCBI Taxonomy" id="290512"/>
    <lineage>
        <taxon>Bacteria</taxon>
        <taxon>Pseudomonadati</taxon>
        <taxon>Chlorobiota</taxon>
        <taxon>Chlorobiia</taxon>
        <taxon>Chlorobiales</taxon>
        <taxon>Chlorobiaceae</taxon>
        <taxon>Prosthecochloris</taxon>
    </lineage>
</organism>
<keyword evidence="3" id="KW-1185">Reference proteome</keyword>
<keyword evidence="2" id="KW-0614">Plasmid</keyword>
<name>B4S9P0_PROA2</name>
<dbReference type="EMBL" id="CP001109">
    <property type="protein sequence ID" value="ACF47367.1"/>
    <property type="molecule type" value="Genomic_DNA"/>
</dbReference>
<protein>
    <submittedName>
        <fullName evidence="2">Uncharacterized protein</fullName>
    </submittedName>
</protein>
<feature type="compositionally biased region" description="Acidic residues" evidence="1">
    <location>
        <begin position="10"/>
        <end position="19"/>
    </location>
</feature>
<reference evidence="2" key="1">
    <citation type="submission" date="2008-06" db="EMBL/GenBank/DDBJ databases">
        <title>Complete sequence of plasmid of Prosthecochloris aestuarii DSM 271.</title>
        <authorList>
            <consortium name="US DOE Joint Genome Institute"/>
            <person name="Lucas S."/>
            <person name="Copeland A."/>
            <person name="Lapidus A."/>
            <person name="Glavina del Rio T."/>
            <person name="Dalin E."/>
            <person name="Tice H."/>
            <person name="Bruce D."/>
            <person name="Goodwin L."/>
            <person name="Pitluck S."/>
            <person name="Schmutz J."/>
            <person name="Larimer F."/>
            <person name="Land M."/>
            <person name="Hauser L."/>
            <person name="Kyrpides N."/>
            <person name="Anderson I."/>
            <person name="Liu Z."/>
            <person name="Li T."/>
            <person name="Zhao F."/>
            <person name="Overmann J."/>
            <person name="Bryant D.A."/>
            <person name="Richardson P."/>
        </authorList>
    </citation>
    <scope>NUCLEOTIDE SEQUENCE [LARGE SCALE GENOMIC DNA]</scope>
    <source>
        <strain evidence="2">DSM 271</strain>
        <plasmid evidence="2">pPAES01</plasmid>
    </source>
</reference>
<evidence type="ECO:0000313" key="2">
    <source>
        <dbReference type="EMBL" id="ACF47367.1"/>
    </source>
</evidence>
<dbReference type="HOGENOM" id="CLU_2261248_0_0_10"/>
<dbReference type="Proteomes" id="UP000002725">
    <property type="component" value="Plasmid pPAES01"/>
</dbReference>
<dbReference type="AlphaFoldDB" id="B4S9P0"/>
<geneLocation type="plasmid" evidence="2 3">
    <name>pPAES01</name>
</geneLocation>
<proteinExistence type="predicted"/>
<feature type="region of interest" description="Disordered" evidence="1">
    <location>
        <begin position="1"/>
        <end position="23"/>
    </location>
</feature>
<accession>B4S9P0</accession>
<gene>
    <name evidence="2" type="ordered locus">Paes_2376</name>
</gene>
<evidence type="ECO:0000256" key="1">
    <source>
        <dbReference type="SAM" id="MobiDB-lite"/>
    </source>
</evidence>
<dbReference type="RefSeq" id="WP_012509572.1">
    <property type="nucleotide sequence ID" value="NC_011061.1"/>
</dbReference>
<dbReference type="KEGG" id="paa:Paes_2376"/>
<sequence>MHLQSGIDWNYDDEDDDPDAPVHSELWPEQQWKDSDFRSILNDLQSAKLCPDRKDREYFLQTALLKIQIMQGVKGANKILDRVIATGAATAEALLRRFEGGNN</sequence>
<evidence type="ECO:0000313" key="3">
    <source>
        <dbReference type="Proteomes" id="UP000002725"/>
    </source>
</evidence>